<comment type="subcellular location">
    <subcellularLocation>
        <location evidence="1">Cell membrane</location>
        <topology evidence="1">Multi-pass membrane protein</topology>
    </subcellularLocation>
</comment>
<dbReference type="Gene3D" id="1.20.1250.20">
    <property type="entry name" value="MFS general substrate transporter like domains"/>
    <property type="match status" value="1"/>
</dbReference>
<feature type="transmembrane region" description="Helical" evidence="6">
    <location>
        <begin position="257"/>
        <end position="277"/>
    </location>
</feature>
<evidence type="ECO:0000256" key="5">
    <source>
        <dbReference type="ARBA" id="ARBA00023136"/>
    </source>
</evidence>
<protein>
    <submittedName>
        <fullName evidence="7">MFS transporter</fullName>
    </submittedName>
</protein>
<keyword evidence="2" id="KW-1003">Cell membrane</keyword>
<feature type="transmembrane region" description="Helical" evidence="6">
    <location>
        <begin position="17"/>
        <end position="38"/>
    </location>
</feature>
<keyword evidence="5 6" id="KW-0472">Membrane</keyword>
<evidence type="ECO:0000313" key="7">
    <source>
        <dbReference type="EMBL" id="MFC6707216.1"/>
    </source>
</evidence>
<feature type="transmembrane region" description="Helical" evidence="6">
    <location>
        <begin position="314"/>
        <end position="334"/>
    </location>
</feature>
<sequence length="414" mass="43267">MTAAVPPEALPRPFRRLWLGETVSSFGTYVTLIGLQYLVLRTLHGGPQDVGWLNSARWLPYLVLGLFAGVIVDRCRRRPMMVGTDLACGLLVAMIPLTWALGGLSIPILIVIVLLYGAAALFNDAASMAYLPSLVPRHQLQRAHARTDGSSAVAQTAGPTLAGALIKLFGAPWAILVDAASYFFSAAMMATLPAVDPARAAAARSSVRQDIREGVRWVYRPGGQRWLAIATHLWFAGNALLGVAIPTFALHTLDLSALQFGVATALAGVGAIVGASISTRVGRRLGTGGAVIAAHAISAVGVGVMTLAGLGVGGWLATAVLAAGQWGHGLAMGISNSHEMTYRQALTADHLQARVNITMRAANRTVIVVVAPLAGAFVASSGTRMAIVVAAVTFAAVAALLFVSPFRSERIESR</sequence>
<reference evidence="8" key="1">
    <citation type="journal article" date="2019" name="Int. J. Syst. Evol. Microbiol.">
        <title>The Global Catalogue of Microorganisms (GCM) 10K type strain sequencing project: providing services to taxonomists for standard genome sequencing and annotation.</title>
        <authorList>
            <consortium name="The Broad Institute Genomics Platform"/>
            <consortium name="The Broad Institute Genome Sequencing Center for Infectious Disease"/>
            <person name="Wu L."/>
            <person name="Ma J."/>
        </authorList>
    </citation>
    <scope>NUCLEOTIDE SEQUENCE [LARGE SCALE GENOMIC DNA]</scope>
    <source>
        <strain evidence="8">CCUG 58127</strain>
    </source>
</reference>
<organism evidence="7 8">
    <name type="scientific">Flexivirga alba</name>
    <dbReference type="NCBI Taxonomy" id="702742"/>
    <lineage>
        <taxon>Bacteria</taxon>
        <taxon>Bacillati</taxon>
        <taxon>Actinomycetota</taxon>
        <taxon>Actinomycetes</taxon>
        <taxon>Micrococcales</taxon>
        <taxon>Dermacoccaceae</taxon>
        <taxon>Flexivirga</taxon>
    </lineage>
</organism>
<accession>A0ABW2ALK2</accession>
<dbReference type="Pfam" id="PF07690">
    <property type="entry name" value="MFS_1"/>
    <property type="match status" value="1"/>
</dbReference>
<evidence type="ECO:0000256" key="3">
    <source>
        <dbReference type="ARBA" id="ARBA00022692"/>
    </source>
</evidence>
<dbReference type="InterPro" id="IPR011701">
    <property type="entry name" value="MFS"/>
</dbReference>
<keyword evidence="4 6" id="KW-1133">Transmembrane helix</keyword>
<dbReference type="Proteomes" id="UP001596298">
    <property type="component" value="Unassembled WGS sequence"/>
</dbReference>
<evidence type="ECO:0000256" key="2">
    <source>
        <dbReference type="ARBA" id="ARBA00022475"/>
    </source>
</evidence>
<dbReference type="InterPro" id="IPR036259">
    <property type="entry name" value="MFS_trans_sf"/>
</dbReference>
<comment type="caution">
    <text evidence="7">The sequence shown here is derived from an EMBL/GenBank/DDBJ whole genome shotgun (WGS) entry which is preliminary data.</text>
</comment>
<dbReference type="RefSeq" id="WP_382403885.1">
    <property type="nucleotide sequence ID" value="NZ_JBHSWH010000001.1"/>
</dbReference>
<feature type="transmembrane region" description="Helical" evidence="6">
    <location>
        <begin position="289"/>
        <end position="308"/>
    </location>
</feature>
<evidence type="ECO:0000256" key="1">
    <source>
        <dbReference type="ARBA" id="ARBA00004651"/>
    </source>
</evidence>
<evidence type="ECO:0000256" key="4">
    <source>
        <dbReference type="ARBA" id="ARBA00022989"/>
    </source>
</evidence>
<dbReference type="PANTHER" id="PTHR23513:SF6">
    <property type="entry name" value="MAJOR FACILITATOR SUPERFAMILY ASSOCIATED DOMAIN-CONTAINING PROTEIN"/>
    <property type="match status" value="1"/>
</dbReference>
<evidence type="ECO:0000313" key="8">
    <source>
        <dbReference type="Proteomes" id="UP001596298"/>
    </source>
</evidence>
<gene>
    <name evidence="7" type="ORF">ACFQDH_18620</name>
</gene>
<name>A0ABW2ALK2_9MICO</name>
<dbReference type="SUPFAM" id="SSF103473">
    <property type="entry name" value="MFS general substrate transporter"/>
    <property type="match status" value="1"/>
</dbReference>
<feature type="transmembrane region" description="Helical" evidence="6">
    <location>
        <begin position="58"/>
        <end position="75"/>
    </location>
</feature>
<dbReference type="PANTHER" id="PTHR23513">
    <property type="entry name" value="INTEGRAL MEMBRANE EFFLUX PROTEIN-RELATED"/>
    <property type="match status" value="1"/>
</dbReference>
<dbReference type="CDD" id="cd06173">
    <property type="entry name" value="MFS_MefA_like"/>
    <property type="match status" value="1"/>
</dbReference>
<proteinExistence type="predicted"/>
<keyword evidence="8" id="KW-1185">Reference proteome</keyword>
<feature type="transmembrane region" description="Helical" evidence="6">
    <location>
        <begin position="385"/>
        <end position="406"/>
    </location>
</feature>
<feature type="transmembrane region" description="Helical" evidence="6">
    <location>
        <begin position="108"/>
        <end position="131"/>
    </location>
</feature>
<keyword evidence="3 6" id="KW-0812">Transmembrane</keyword>
<feature type="transmembrane region" description="Helical" evidence="6">
    <location>
        <begin position="226"/>
        <end position="245"/>
    </location>
</feature>
<dbReference type="EMBL" id="JBHSWH010000001">
    <property type="protein sequence ID" value="MFC6707216.1"/>
    <property type="molecule type" value="Genomic_DNA"/>
</dbReference>
<evidence type="ECO:0000256" key="6">
    <source>
        <dbReference type="SAM" id="Phobius"/>
    </source>
</evidence>
<feature type="transmembrane region" description="Helical" evidence="6">
    <location>
        <begin position="361"/>
        <end position="379"/>
    </location>
</feature>